<dbReference type="InterPro" id="IPR043130">
    <property type="entry name" value="CDP-OH_PTrfase_TM_dom"/>
</dbReference>
<keyword evidence="1" id="KW-1133">Transmembrane helix</keyword>
<keyword evidence="1" id="KW-0812">Transmembrane</keyword>
<reference evidence="2" key="1">
    <citation type="submission" date="2016-10" db="EMBL/GenBank/DDBJ databases">
        <title>Sequence of Gallionella enrichment culture.</title>
        <authorList>
            <person name="Poehlein A."/>
            <person name="Muehling M."/>
            <person name="Daniel R."/>
        </authorList>
    </citation>
    <scope>NUCLEOTIDE SEQUENCE</scope>
</reference>
<proteinExistence type="predicted"/>
<dbReference type="Pfam" id="PF01066">
    <property type="entry name" value="CDP-OH_P_transf"/>
    <property type="match status" value="1"/>
</dbReference>
<protein>
    <submittedName>
        <fullName evidence="2">Phosphatidylcholine synthase</fullName>
        <ecNumber evidence="2">2.7.8.24</ecNumber>
    </submittedName>
</protein>
<evidence type="ECO:0000313" key="2">
    <source>
        <dbReference type="EMBL" id="OIQ77311.1"/>
    </source>
</evidence>
<name>A0A1J5QBH4_9ZZZZ</name>
<feature type="transmembrane region" description="Helical" evidence="1">
    <location>
        <begin position="24"/>
        <end position="44"/>
    </location>
</feature>
<feature type="transmembrane region" description="Helical" evidence="1">
    <location>
        <begin position="223"/>
        <end position="241"/>
    </location>
</feature>
<keyword evidence="1" id="KW-0472">Membrane</keyword>
<dbReference type="GO" id="GO:0008654">
    <property type="term" value="P:phospholipid biosynthetic process"/>
    <property type="evidence" value="ECO:0007669"/>
    <property type="project" value="InterPro"/>
</dbReference>
<feature type="transmembrane region" description="Helical" evidence="1">
    <location>
        <begin position="198"/>
        <end position="217"/>
    </location>
</feature>
<evidence type="ECO:0000256" key="1">
    <source>
        <dbReference type="SAM" id="Phobius"/>
    </source>
</evidence>
<dbReference type="Gene3D" id="1.20.120.1760">
    <property type="match status" value="1"/>
</dbReference>
<dbReference type="AlphaFoldDB" id="A0A1J5QBH4"/>
<sequence length="261" mass="29054">MSVIEDRFLPEDVLSEAQCRRRRLMGLAIHAITASGAIAGLLGLQAVIDGHVRSALIWLIVCQVLDGIDGPIARRIDVVTHAPRIDGHILDLVVDFVSCVVVPVAVMHRMNLVPHRAEIWITALIIFTSALWFARRDQETSDAWFNGFPAAWNIVIPTFLILGTSRSAALVISIVLCALQLTSVKFPHLMRVRAMRPLTLTVAIVYLIALTYLSAMYPNGPRWAYVVLMIAPVYIAIIVVWRTWFPTRSWFGLSPIGVSPR</sequence>
<dbReference type="EC" id="2.7.8.24" evidence="2"/>
<dbReference type="GO" id="GO:0050520">
    <property type="term" value="F:phosphatidylcholine synthase activity"/>
    <property type="evidence" value="ECO:0007669"/>
    <property type="project" value="UniProtKB-EC"/>
</dbReference>
<organism evidence="2">
    <name type="scientific">mine drainage metagenome</name>
    <dbReference type="NCBI Taxonomy" id="410659"/>
    <lineage>
        <taxon>unclassified sequences</taxon>
        <taxon>metagenomes</taxon>
        <taxon>ecological metagenomes</taxon>
    </lineage>
</organism>
<comment type="caution">
    <text evidence="2">The sequence shown here is derived from an EMBL/GenBank/DDBJ whole genome shotgun (WGS) entry which is preliminary data.</text>
</comment>
<dbReference type="EMBL" id="MLJW01001645">
    <property type="protein sequence ID" value="OIQ77311.1"/>
    <property type="molecule type" value="Genomic_DNA"/>
</dbReference>
<dbReference type="InterPro" id="IPR000462">
    <property type="entry name" value="CDP-OH_P_trans"/>
</dbReference>
<gene>
    <name evidence="2" type="primary">pcs_8</name>
    <name evidence="2" type="ORF">GALL_409960</name>
</gene>
<accession>A0A1J5QBH4</accession>
<feature type="transmembrane region" description="Helical" evidence="1">
    <location>
        <begin position="168"/>
        <end position="186"/>
    </location>
</feature>
<keyword evidence="2" id="KW-0808">Transferase</keyword>
<dbReference type="GO" id="GO:0016020">
    <property type="term" value="C:membrane"/>
    <property type="evidence" value="ECO:0007669"/>
    <property type="project" value="InterPro"/>
</dbReference>
<feature type="transmembrane region" description="Helical" evidence="1">
    <location>
        <begin position="119"/>
        <end position="134"/>
    </location>
</feature>